<dbReference type="STRING" id="268505.A0A2A9PFP5"/>
<sequence>MLRRIPKPISPAEFRDAVEALLCRPNLTTAARHGRPQTVALAVSGGVDSIAMAFLFSRLLTSEEGIRTAGGTVRRAVGIVIDHRLRPGSDQEALCVAHELRKLSLGALVKRLRWTQAGQANMESLARTMRYRLLGVTCRRLHARNLFFAHHRDDQYETVLMRLLAGHGYRGLGAIPDSNAIPECSDLYGVYKSGLDDANSRADELRNFLRNGPDQACHRLEMSAAMVNPSIPDLRPLDCEDGGIMIHRPLLEFDKDRLIATCEANELRWFEDNTNSDPTLTMRNAVRHLVKSHQLPRALQKPAILALSKRSRRRSKAEESEAHRLLVREAVLRHFNPNVGTLTIKLPSSRSRRPRSLATSNARQRHQRLVAAAAIRKLIDFVTPEIHLPPLSNLDGAVDRLFPALRSGPDRRRSEAFTMSGVLFRPAEGAEPTKWHLSRTPYPSSRPVPQRIFLGRSGSSPLSGHRWRSWKAAKLWDGRFWLQITCQIVSPGAGVGAASAPPTTAEASCFREDALLAASTIQRRGKDGHHFAGIT</sequence>
<evidence type="ECO:0000256" key="6">
    <source>
        <dbReference type="ARBA" id="ARBA00048539"/>
    </source>
</evidence>
<evidence type="ECO:0000256" key="2">
    <source>
        <dbReference type="ARBA" id="ARBA00022598"/>
    </source>
</evidence>
<feature type="region of interest" description="Disordered" evidence="7">
    <location>
        <begin position="345"/>
        <end position="364"/>
    </location>
</feature>
<dbReference type="CDD" id="cd01992">
    <property type="entry name" value="TilS_N"/>
    <property type="match status" value="1"/>
</dbReference>
<dbReference type="Pfam" id="PF01171">
    <property type="entry name" value="ATP_bind_3"/>
    <property type="match status" value="1"/>
</dbReference>
<evidence type="ECO:0000256" key="4">
    <source>
        <dbReference type="ARBA" id="ARBA00022741"/>
    </source>
</evidence>
<evidence type="ECO:0000313" key="9">
    <source>
        <dbReference type="EMBL" id="PFH60315.1"/>
    </source>
</evidence>
<name>A0A2A9PFP5_OPHUN</name>
<keyword evidence="4" id="KW-0547">Nucleotide-binding</keyword>
<dbReference type="GO" id="GO:0008033">
    <property type="term" value="P:tRNA processing"/>
    <property type="evidence" value="ECO:0007669"/>
    <property type="project" value="UniProtKB-KW"/>
</dbReference>
<evidence type="ECO:0000313" key="10">
    <source>
        <dbReference type="Proteomes" id="UP000037136"/>
    </source>
</evidence>
<keyword evidence="3" id="KW-0819">tRNA processing</keyword>
<comment type="caution">
    <text evidence="9">The sequence shown here is derived from an EMBL/GenBank/DDBJ whole genome shotgun (WGS) entry which is preliminary data.</text>
</comment>
<dbReference type="EMBL" id="LAZP02000137">
    <property type="protein sequence ID" value="PFH60315.1"/>
    <property type="molecule type" value="Genomic_DNA"/>
</dbReference>
<accession>A0A2A9PFP5</accession>
<proteinExistence type="inferred from homology"/>
<evidence type="ECO:0000259" key="8">
    <source>
        <dbReference type="Pfam" id="PF01171"/>
    </source>
</evidence>
<dbReference type="GO" id="GO:0005524">
    <property type="term" value="F:ATP binding"/>
    <property type="evidence" value="ECO:0007669"/>
    <property type="project" value="UniProtKB-KW"/>
</dbReference>
<keyword evidence="10" id="KW-1185">Reference proteome</keyword>
<dbReference type="GO" id="GO:0032267">
    <property type="term" value="F:tRNA(Ile)-lysidine synthase activity"/>
    <property type="evidence" value="ECO:0007669"/>
    <property type="project" value="UniProtKB-EC"/>
</dbReference>
<comment type="catalytic activity">
    <reaction evidence="6">
        <text>cytidine(34) in tRNA(Ile2) + L-lysine + ATP = lysidine(34) in tRNA(Ile2) + AMP + diphosphate + H(+)</text>
        <dbReference type="Rhea" id="RHEA:43744"/>
        <dbReference type="Rhea" id="RHEA-COMP:10625"/>
        <dbReference type="Rhea" id="RHEA-COMP:10670"/>
        <dbReference type="ChEBI" id="CHEBI:15378"/>
        <dbReference type="ChEBI" id="CHEBI:30616"/>
        <dbReference type="ChEBI" id="CHEBI:32551"/>
        <dbReference type="ChEBI" id="CHEBI:33019"/>
        <dbReference type="ChEBI" id="CHEBI:82748"/>
        <dbReference type="ChEBI" id="CHEBI:83665"/>
        <dbReference type="ChEBI" id="CHEBI:456215"/>
        <dbReference type="EC" id="6.3.4.19"/>
    </reaction>
</comment>
<dbReference type="AlphaFoldDB" id="A0A2A9PFP5"/>
<evidence type="ECO:0000256" key="5">
    <source>
        <dbReference type="ARBA" id="ARBA00022840"/>
    </source>
</evidence>
<reference evidence="9 10" key="1">
    <citation type="journal article" date="2015" name="BMC Genomics">
        <title>Gene expression during zombie ant biting behavior reflects the complexity underlying fungal parasitic behavioral manipulation.</title>
        <authorList>
            <person name="de Bekker C."/>
            <person name="Ohm R.A."/>
            <person name="Loreto R.G."/>
            <person name="Sebastian A."/>
            <person name="Albert I."/>
            <person name="Merrow M."/>
            <person name="Brachmann A."/>
            <person name="Hughes D.P."/>
        </authorList>
    </citation>
    <scope>NUCLEOTIDE SEQUENCE [LARGE SCALE GENOMIC DNA]</scope>
    <source>
        <strain evidence="9 10">SC16a</strain>
    </source>
</reference>
<dbReference type="InterPro" id="IPR011063">
    <property type="entry name" value="TilS/TtcA_N"/>
</dbReference>
<dbReference type="HAMAP" id="MF_01161">
    <property type="entry name" value="tRNA_Ile_lys_synt"/>
    <property type="match status" value="1"/>
</dbReference>
<organism evidence="9 10">
    <name type="scientific">Ophiocordyceps unilateralis</name>
    <name type="common">Zombie-ant fungus</name>
    <name type="synonym">Torrubia unilateralis</name>
    <dbReference type="NCBI Taxonomy" id="268505"/>
    <lineage>
        <taxon>Eukaryota</taxon>
        <taxon>Fungi</taxon>
        <taxon>Dikarya</taxon>
        <taxon>Ascomycota</taxon>
        <taxon>Pezizomycotina</taxon>
        <taxon>Sordariomycetes</taxon>
        <taxon>Hypocreomycetidae</taxon>
        <taxon>Hypocreales</taxon>
        <taxon>Ophiocordycipitaceae</taxon>
        <taxon>Ophiocordyceps</taxon>
    </lineage>
</organism>
<dbReference type="EC" id="6.3.4.19" evidence="1"/>
<keyword evidence="2" id="KW-0436">Ligase</keyword>
<feature type="domain" description="tRNA(Ile)-lysidine/2-thiocytidine synthase N-terminal" evidence="8">
    <location>
        <begin position="39"/>
        <end position="288"/>
    </location>
</feature>
<keyword evidence="5" id="KW-0067">ATP-binding</keyword>
<dbReference type="Gene3D" id="3.40.50.620">
    <property type="entry name" value="HUPs"/>
    <property type="match status" value="1"/>
</dbReference>
<dbReference type="SUPFAM" id="SSF52402">
    <property type="entry name" value="Adenine nucleotide alpha hydrolases-like"/>
    <property type="match status" value="1"/>
</dbReference>
<dbReference type="InterPro" id="IPR012094">
    <property type="entry name" value="tRNA_Ile_lys_synt"/>
</dbReference>
<evidence type="ECO:0000256" key="3">
    <source>
        <dbReference type="ARBA" id="ARBA00022694"/>
    </source>
</evidence>
<protein>
    <recommendedName>
        <fullName evidence="1">tRNA(Ile)-lysidine synthetase</fullName>
        <ecNumber evidence="1">6.3.4.19</ecNumber>
    </recommendedName>
</protein>
<evidence type="ECO:0000256" key="7">
    <source>
        <dbReference type="SAM" id="MobiDB-lite"/>
    </source>
</evidence>
<dbReference type="InterPro" id="IPR014729">
    <property type="entry name" value="Rossmann-like_a/b/a_fold"/>
</dbReference>
<evidence type="ECO:0000256" key="1">
    <source>
        <dbReference type="ARBA" id="ARBA00013267"/>
    </source>
</evidence>
<dbReference type="OrthoDB" id="434144at2759"/>
<gene>
    <name evidence="9" type="ORF">XA68_11161</name>
</gene>
<dbReference type="Proteomes" id="UP000037136">
    <property type="component" value="Unassembled WGS sequence"/>
</dbReference>
<reference evidence="9 10" key="2">
    <citation type="journal article" date="2017" name="Sci. Rep.">
        <title>Ant-infecting Ophiocordyceps genomes reveal a high diversity of potential behavioral manipulation genes and a possible major role for enterotoxins.</title>
        <authorList>
            <person name="de Bekker C."/>
            <person name="Ohm R.A."/>
            <person name="Evans H.C."/>
            <person name="Brachmann A."/>
            <person name="Hughes D.P."/>
        </authorList>
    </citation>
    <scope>NUCLEOTIDE SEQUENCE [LARGE SCALE GENOMIC DNA]</scope>
    <source>
        <strain evidence="9 10">SC16a</strain>
    </source>
</reference>
<dbReference type="PANTHER" id="PTHR43033">
    <property type="entry name" value="TRNA(ILE)-LYSIDINE SYNTHASE-RELATED"/>
    <property type="match status" value="1"/>
</dbReference>
<dbReference type="InterPro" id="IPR012795">
    <property type="entry name" value="tRNA_Ile_lys_synt_N"/>
</dbReference>
<dbReference type="PANTHER" id="PTHR43033:SF1">
    <property type="entry name" value="TRNA(ILE)-LYSIDINE SYNTHASE-RELATED"/>
    <property type="match status" value="1"/>
</dbReference>